<evidence type="ECO:0000256" key="2">
    <source>
        <dbReference type="ARBA" id="ARBA00022679"/>
    </source>
</evidence>
<dbReference type="PROSITE" id="PS50405">
    <property type="entry name" value="GST_CTER"/>
    <property type="match status" value="1"/>
</dbReference>
<comment type="caution">
    <text evidence="7">The sequence shown here is derived from an EMBL/GenBank/DDBJ whole genome shotgun (WGS) entry which is preliminary data.</text>
</comment>
<dbReference type="InterPro" id="IPR045073">
    <property type="entry name" value="Omega/Tau-like"/>
</dbReference>
<dbReference type="FunFam" id="3.40.30.10:FF:000014">
    <property type="entry name" value="Tau class glutathione S-transferase"/>
    <property type="match status" value="1"/>
</dbReference>
<keyword evidence="2" id="KW-0808">Transferase</keyword>
<dbReference type="SFLD" id="SFLDG01152">
    <property type="entry name" value="Main.3:_Omega-_and_Tau-like"/>
    <property type="match status" value="1"/>
</dbReference>
<evidence type="ECO:0000256" key="1">
    <source>
        <dbReference type="ARBA" id="ARBA00012452"/>
    </source>
</evidence>
<dbReference type="InterPro" id="IPR010987">
    <property type="entry name" value="Glutathione-S-Trfase_C-like"/>
</dbReference>
<organism evidence="7 8">
    <name type="scientific">Colocasia esculenta</name>
    <name type="common">Wild taro</name>
    <name type="synonym">Arum esculentum</name>
    <dbReference type="NCBI Taxonomy" id="4460"/>
    <lineage>
        <taxon>Eukaryota</taxon>
        <taxon>Viridiplantae</taxon>
        <taxon>Streptophyta</taxon>
        <taxon>Embryophyta</taxon>
        <taxon>Tracheophyta</taxon>
        <taxon>Spermatophyta</taxon>
        <taxon>Magnoliopsida</taxon>
        <taxon>Liliopsida</taxon>
        <taxon>Araceae</taxon>
        <taxon>Aroideae</taxon>
        <taxon>Colocasieae</taxon>
        <taxon>Colocasia</taxon>
    </lineage>
</organism>
<evidence type="ECO:0000313" key="8">
    <source>
        <dbReference type="Proteomes" id="UP000652761"/>
    </source>
</evidence>
<comment type="similarity">
    <text evidence="4">Belongs to the GST superfamily.</text>
</comment>
<protein>
    <recommendedName>
        <fullName evidence="1">glutathione transferase</fullName>
        <ecNumber evidence="1">2.5.1.18</ecNumber>
    </recommendedName>
</protein>
<dbReference type="SFLD" id="SFLDG00358">
    <property type="entry name" value="Main_(cytGST)"/>
    <property type="match status" value="1"/>
</dbReference>
<dbReference type="InterPro" id="IPR045074">
    <property type="entry name" value="GST_C_Tau"/>
</dbReference>
<dbReference type="SMR" id="A0A843UN90"/>
<evidence type="ECO:0000256" key="3">
    <source>
        <dbReference type="ARBA" id="ARBA00047960"/>
    </source>
</evidence>
<dbReference type="OrthoDB" id="202840at2759"/>
<dbReference type="GO" id="GO:0005737">
    <property type="term" value="C:cytoplasm"/>
    <property type="evidence" value="ECO:0007669"/>
    <property type="project" value="TreeGrafter"/>
</dbReference>
<gene>
    <name evidence="7" type="ORF">Taro_014909</name>
</gene>
<dbReference type="Pfam" id="PF00043">
    <property type="entry name" value="GST_C"/>
    <property type="match status" value="1"/>
</dbReference>
<keyword evidence="8" id="KW-1185">Reference proteome</keyword>
<dbReference type="Pfam" id="PF02798">
    <property type="entry name" value="GST_N"/>
    <property type="match status" value="1"/>
</dbReference>
<dbReference type="GO" id="GO:0006749">
    <property type="term" value="P:glutathione metabolic process"/>
    <property type="evidence" value="ECO:0007669"/>
    <property type="project" value="InterPro"/>
</dbReference>
<dbReference type="InterPro" id="IPR040079">
    <property type="entry name" value="Glutathione_S-Trfase"/>
</dbReference>
<dbReference type="InterPro" id="IPR004045">
    <property type="entry name" value="Glutathione_S-Trfase_N"/>
</dbReference>
<comment type="catalytic activity">
    <reaction evidence="3">
        <text>RX + glutathione = an S-substituted glutathione + a halide anion + H(+)</text>
        <dbReference type="Rhea" id="RHEA:16437"/>
        <dbReference type="ChEBI" id="CHEBI:15378"/>
        <dbReference type="ChEBI" id="CHEBI:16042"/>
        <dbReference type="ChEBI" id="CHEBI:17792"/>
        <dbReference type="ChEBI" id="CHEBI:57925"/>
        <dbReference type="ChEBI" id="CHEBI:90779"/>
        <dbReference type="EC" id="2.5.1.18"/>
    </reaction>
</comment>
<name>A0A843UN90_COLES</name>
<dbReference type="PANTHER" id="PTHR11260">
    <property type="entry name" value="GLUTATHIONE S-TRANSFERASE, GST, SUPERFAMILY, GST DOMAIN CONTAINING"/>
    <property type="match status" value="1"/>
</dbReference>
<reference evidence="7" key="1">
    <citation type="submission" date="2017-07" db="EMBL/GenBank/DDBJ databases">
        <title>Taro Niue Genome Assembly and Annotation.</title>
        <authorList>
            <person name="Atibalentja N."/>
            <person name="Keating K."/>
            <person name="Fields C.J."/>
        </authorList>
    </citation>
    <scope>NUCLEOTIDE SEQUENCE</scope>
    <source>
        <strain evidence="7">Niue_2</strain>
        <tissue evidence="7">Leaf</tissue>
    </source>
</reference>
<evidence type="ECO:0000259" key="5">
    <source>
        <dbReference type="PROSITE" id="PS50404"/>
    </source>
</evidence>
<dbReference type="InterPro" id="IPR036282">
    <property type="entry name" value="Glutathione-S-Trfase_C_sf"/>
</dbReference>
<dbReference type="CDD" id="cd03185">
    <property type="entry name" value="GST_C_Tau"/>
    <property type="match status" value="1"/>
</dbReference>
<feature type="domain" description="GST C-terminal" evidence="6">
    <location>
        <begin position="89"/>
        <end position="209"/>
    </location>
</feature>
<accession>A0A843UN90</accession>
<dbReference type="Gene3D" id="1.20.1050.10">
    <property type="match status" value="1"/>
</dbReference>
<dbReference type="EMBL" id="NMUH01000630">
    <property type="protein sequence ID" value="MQL82423.1"/>
    <property type="molecule type" value="Genomic_DNA"/>
</dbReference>
<dbReference type="InterPro" id="IPR004046">
    <property type="entry name" value="GST_C"/>
</dbReference>
<dbReference type="Proteomes" id="UP000652761">
    <property type="component" value="Unassembled WGS sequence"/>
</dbReference>
<dbReference type="PROSITE" id="PS50404">
    <property type="entry name" value="GST_NTER"/>
    <property type="match status" value="1"/>
</dbReference>
<dbReference type="FunFam" id="1.20.1050.10:FF:000012">
    <property type="entry name" value="Tau class glutathione S-transferase"/>
    <property type="match status" value="1"/>
</dbReference>
<dbReference type="GO" id="GO:0004364">
    <property type="term" value="F:glutathione transferase activity"/>
    <property type="evidence" value="ECO:0007669"/>
    <property type="project" value="UniProtKB-EC"/>
</dbReference>
<sequence length="225" mass="25649">MGEVKVLGMWASPFSLRVEWALKLKGVEYEFANEDLLNNNKSAELLRYNPVYKKVPVLVHGGHPVAESLVIIEYIDEVWKDGPAFLPTDPYERAQARFWARFTEDKILPGIFGVYSRAGEEQKKAAEELKENLKTFGGALKGKKLFGGETIGYVDIVAGWLAYWIPMIEEIAGVRIVEELPEIRAWFDKFLVVEAVKQCLPPREKLYDLNRKRRENLLATQGGHP</sequence>
<dbReference type="Gene3D" id="3.40.30.10">
    <property type="entry name" value="Glutaredoxin"/>
    <property type="match status" value="1"/>
</dbReference>
<dbReference type="CDD" id="cd03058">
    <property type="entry name" value="GST_N_Tau"/>
    <property type="match status" value="1"/>
</dbReference>
<evidence type="ECO:0000259" key="6">
    <source>
        <dbReference type="PROSITE" id="PS50405"/>
    </source>
</evidence>
<proteinExistence type="inferred from homology"/>
<dbReference type="PANTHER" id="PTHR11260:SF760">
    <property type="entry name" value="GLUTATHIONE TRANSFERASE GST 23"/>
    <property type="match status" value="1"/>
</dbReference>
<dbReference type="SUPFAM" id="SSF52833">
    <property type="entry name" value="Thioredoxin-like"/>
    <property type="match status" value="1"/>
</dbReference>
<evidence type="ECO:0000256" key="4">
    <source>
        <dbReference type="RuleBase" id="RU003494"/>
    </source>
</evidence>
<dbReference type="SUPFAM" id="SSF47616">
    <property type="entry name" value="GST C-terminal domain-like"/>
    <property type="match status" value="1"/>
</dbReference>
<dbReference type="InterPro" id="IPR036249">
    <property type="entry name" value="Thioredoxin-like_sf"/>
</dbReference>
<dbReference type="EC" id="2.5.1.18" evidence="1"/>
<dbReference type="AlphaFoldDB" id="A0A843UN90"/>
<dbReference type="SFLD" id="SFLDS00019">
    <property type="entry name" value="Glutathione_Transferase_(cytos"/>
    <property type="match status" value="1"/>
</dbReference>
<evidence type="ECO:0000313" key="7">
    <source>
        <dbReference type="EMBL" id="MQL82423.1"/>
    </source>
</evidence>
<feature type="domain" description="GST N-terminal" evidence="5">
    <location>
        <begin position="2"/>
        <end position="83"/>
    </location>
</feature>